<dbReference type="Pfam" id="PF13560">
    <property type="entry name" value="HTH_31"/>
    <property type="match status" value="1"/>
</dbReference>
<dbReference type="RefSeq" id="WP_175482931.1">
    <property type="nucleotide sequence ID" value="NZ_FMZZ01000009.1"/>
</dbReference>
<dbReference type="AlphaFoldDB" id="A0A1G6TN83"/>
<dbReference type="SMART" id="SM00530">
    <property type="entry name" value="HTH_XRE"/>
    <property type="match status" value="1"/>
</dbReference>
<gene>
    <name evidence="3" type="ORF">SAMN05216174_109202</name>
</gene>
<dbReference type="CDD" id="cd00093">
    <property type="entry name" value="HTH_XRE"/>
    <property type="match status" value="1"/>
</dbReference>
<accession>A0A1G6TN83</accession>
<dbReference type="PROSITE" id="PS50943">
    <property type="entry name" value="HTH_CROC1"/>
    <property type="match status" value="1"/>
</dbReference>
<dbReference type="Gene3D" id="1.10.260.40">
    <property type="entry name" value="lambda repressor-like DNA-binding domains"/>
    <property type="match status" value="1"/>
</dbReference>
<proteinExistence type="predicted"/>
<sequence>MTGRKGDSETEWPLGPWLKDARKALRLSQKQAAAKARFSRTAWQHLENGGRSDGRPVRPKSTTVISAALAVSANPLVALELAGLDPTAYEPARAGRPAGSVDEARDLLLLLNEPQLVAVTEMLRAFIDPRPLPTSSPTILERYRQGATLSEPEHQSDSRDTESEE</sequence>
<organism evidence="3 4">
    <name type="scientific">Actinokineospora iranica</name>
    <dbReference type="NCBI Taxonomy" id="1271860"/>
    <lineage>
        <taxon>Bacteria</taxon>
        <taxon>Bacillati</taxon>
        <taxon>Actinomycetota</taxon>
        <taxon>Actinomycetes</taxon>
        <taxon>Pseudonocardiales</taxon>
        <taxon>Pseudonocardiaceae</taxon>
        <taxon>Actinokineospora</taxon>
    </lineage>
</organism>
<dbReference type="InterPro" id="IPR010982">
    <property type="entry name" value="Lambda_DNA-bd_dom_sf"/>
</dbReference>
<evidence type="ECO:0000259" key="2">
    <source>
        <dbReference type="PROSITE" id="PS50943"/>
    </source>
</evidence>
<dbReference type="EMBL" id="FMZZ01000009">
    <property type="protein sequence ID" value="SDD29847.1"/>
    <property type="molecule type" value="Genomic_DNA"/>
</dbReference>
<reference evidence="4" key="1">
    <citation type="submission" date="2016-10" db="EMBL/GenBank/DDBJ databases">
        <authorList>
            <person name="Varghese N."/>
            <person name="Submissions S."/>
        </authorList>
    </citation>
    <scope>NUCLEOTIDE SEQUENCE [LARGE SCALE GENOMIC DNA]</scope>
    <source>
        <strain evidence="4">IBRC-M 10403</strain>
    </source>
</reference>
<name>A0A1G6TN83_9PSEU</name>
<keyword evidence="4" id="KW-1185">Reference proteome</keyword>
<evidence type="ECO:0000313" key="4">
    <source>
        <dbReference type="Proteomes" id="UP000199501"/>
    </source>
</evidence>
<feature type="region of interest" description="Disordered" evidence="1">
    <location>
        <begin position="128"/>
        <end position="165"/>
    </location>
</feature>
<feature type="compositionally biased region" description="Basic and acidic residues" evidence="1">
    <location>
        <begin position="151"/>
        <end position="165"/>
    </location>
</feature>
<feature type="domain" description="HTH cro/C1-type" evidence="2">
    <location>
        <begin position="18"/>
        <end position="76"/>
    </location>
</feature>
<protein>
    <submittedName>
        <fullName evidence="3">Helix-turn-helix domain-containing protein</fullName>
    </submittedName>
</protein>
<dbReference type="InterPro" id="IPR001387">
    <property type="entry name" value="Cro/C1-type_HTH"/>
</dbReference>
<evidence type="ECO:0000256" key="1">
    <source>
        <dbReference type="SAM" id="MobiDB-lite"/>
    </source>
</evidence>
<evidence type="ECO:0000313" key="3">
    <source>
        <dbReference type="EMBL" id="SDD29847.1"/>
    </source>
</evidence>
<dbReference type="SUPFAM" id="SSF47413">
    <property type="entry name" value="lambda repressor-like DNA-binding domains"/>
    <property type="match status" value="1"/>
</dbReference>
<dbReference type="GO" id="GO:0003677">
    <property type="term" value="F:DNA binding"/>
    <property type="evidence" value="ECO:0007669"/>
    <property type="project" value="InterPro"/>
</dbReference>
<dbReference type="Proteomes" id="UP000199501">
    <property type="component" value="Unassembled WGS sequence"/>
</dbReference>